<sequence length="396" mass="44031">MSMGHNPDSIRAEMPPREEQIREELERVLASHEFRSSRRSQEFLRYVVDHTLRGQGEMLKERTIGIEVFGRPSSYDPSEDATVRVKAGEVRKRLGIYYSGEGAHNPVRIELPSGTYVPEFRRGSHLEAVVLPLPVSPVTSGHRLTAGRVIAAAAILAAVALVAWFAPWKPASALDRFWSPVLSGNSPVLVCAAYVPVWGLDRDPSSTQPLRVEDFVPLNDQFVGGGDLVATSRLTAMLTRMRQPFRLKVGNDVSFADLRSGPAILVGYSYTRWKEISRQMRYFIEVAPGFAGVTDNGRRTEWAIANLPRDRRTDEDYAIVTRVFHPDTHAMLVEVAGITQYGTDAAGDLVTNTELMKEEFQKAPAGWQGRNLQLVLKVKVIAGAPSSPKVVGRHFW</sequence>
<evidence type="ECO:0008006" key="3">
    <source>
        <dbReference type="Google" id="ProtNLM"/>
    </source>
</evidence>
<dbReference type="eggNOG" id="COG5616">
    <property type="taxonomic scope" value="Bacteria"/>
</dbReference>
<dbReference type="STRING" id="234267.Acid_3085"/>
<evidence type="ECO:0000313" key="2">
    <source>
        <dbReference type="EMBL" id="ABJ84064.1"/>
    </source>
</evidence>
<reference evidence="2" key="1">
    <citation type="submission" date="2006-10" db="EMBL/GenBank/DDBJ databases">
        <title>Complete sequence of Solibacter usitatus Ellin6076.</title>
        <authorList>
            <consortium name="US DOE Joint Genome Institute"/>
            <person name="Copeland A."/>
            <person name="Lucas S."/>
            <person name="Lapidus A."/>
            <person name="Barry K."/>
            <person name="Detter J.C."/>
            <person name="Glavina del Rio T."/>
            <person name="Hammon N."/>
            <person name="Israni S."/>
            <person name="Dalin E."/>
            <person name="Tice H."/>
            <person name="Pitluck S."/>
            <person name="Thompson L.S."/>
            <person name="Brettin T."/>
            <person name="Bruce D."/>
            <person name="Han C."/>
            <person name="Tapia R."/>
            <person name="Gilna P."/>
            <person name="Schmutz J."/>
            <person name="Larimer F."/>
            <person name="Land M."/>
            <person name="Hauser L."/>
            <person name="Kyrpides N."/>
            <person name="Mikhailova N."/>
            <person name="Janssen P.H."/>
            <person name="Kuske C.R."/>
            <person name="Richardson P."/>
        </authorList>
    </citation>
    <scope>NUCLEOTIDE SEQUENCE</scope>
    <source>
        <strain evidence="2">Ellin6076</strain>
    </source>
</reference>
<gene>
    <name evidence="2" type="ordered locus">Acid_3085</name>
</gene>
<keyword evidence="1" id="KW-0472">Membrane</keyword>
<feature type="transmembrane region" description="Helical" evidence="1">
    <location>
        <begin position="149"/>
        <end position="166"/>
    </location>
</feature>
<protein>
    <recommendedName>
        <fullName evidence="3">Adenylate cyclase</fullName>
    </recommendedName>
</protein>
<proteinExistence type="predicted"/>
<dbReference type="InParanoid" id="Q022N6"/>
<dbReference type="HOGENOM" id="CLU_036287_0_0_0"/>
<keyword evidence="1" id="KW-0812">Transmembrane</keyword>
<dbReference type="EMBL" id="CP000473">
    <property type="protein sequence ID" value="ABJ84064.1"/>
    <property type="molecule type" value="Genomic_DNA"/>
</dbReference>
<dbReference type="KEGG" id="sus:Acid_3085"/>
<dbReference type="AlphaFoldDB" id="Q022N6"/>
<keyword evidence="1" id="KW-1133">Transmembrane helix</keyword>
<dbReference type="OrthoDB" id="115074at2"/>
<evidence type="ECO:0000256" key="1">
    <source>
        <dbReference type="SAM" id="Phobius"/>
    </source>
</evidence>
<organism evidence="2">
    <name type="scientific">Solibacter usitatus (strain Ellin6076)</name>
    <dbReference type="NCBI Taxonomy" id="234267"/>
    <lineage>
        <taxon>Bacteria</taxon>
        <taxon>Pseudomonadati</taxon>
        <taxon>Acidobacteriota</taxon>
        <taxon>Terriglobia</taxon>
        <taxon>Bryobacterales</taxon>
        <taxon>Solibacteraceae</taxon>
        <taxon>Candidatus Solibacter</taxon>
    </lineage>
</organism>
<accession>Q022N6</accession>
<name>Q022N6_SOLUE</name>